<gene>
    <name evidence="7" type="ORF">L207DRAFT_483787</name>
</gene>
<dbReference type="Gene3D" id="3.40.50.300">
    <property type="entry name" value="P-loop containing nucleotide triphosphate hydrolases"/>
    <property type="match status" value="1"/>
</dbReference>
<evidence type="ECO:0000256" key="4">
    <source>
        <dbReference type="SAM" id="MobiDB-lite"/>
    </source>
</evidence>
<dbReference type="SMART" id="SM00487">
    <property type="entry name" value="DEXDc"/>
    <property type="match status" value="1"/>
</dbReference>
<keyword evidence="1" id="KW-0547">Nucleotide-binding</keyword>
<dbReference type="InterPro" id="IPR000330">
    <property type="entry name" value="SNF2_N"/>
</dbReference>
<feature type="region of interest" description="Disordered" evidence="4">
    <location>
        <begin position="584"/>
        <end position="610"/>
    </location>
</feature>
<keyword evidence="3" id="KW-0067">ATP-binding</keyword>
<dbReference type="CDD" id="cd18008">
    <property type="entry name" value="DEXDc_SHPRH-like"/>
    <property type="match status" value="1"/>
</dbReference>
<dbReference type="CDD" id="cd18793">
    <property type="entry name" value="SF2_C_SNF"/>
    <property type="match status" value="1"/>
</dbReference>
<dbReference type="Pfam" id="PF00271">
    <property type="entry name" value="Helicase_C"/>
    <property type="match status" value="1"/>
</dbReference>
<dbReference type="InterPro" id="IPR038718">
    <property type="entry name" value="SNF2-like_sf"/>
</dbReference>
<feature type="domain" description="Helicase C-terminal" evidence="6">
    <location>
        <begin position="628"/>
        <end position="797"/>
    </location>
</feature>
<dbReference type="STRING" id="1149755.A0A2J6S1X1"/>
<name>A0A2J6S1X1_HYAVF</name>
<protein>
    <submittedName>
        <fullName evidence="7">Uncharacterized protein</fullName>
    </submittedName>
</protein>
<dbReference type="PROSITE" id="PS51192">
    <property type="entry name" value="HELICASE_ATP_BIND_1"/>
    <property type="match status" value="1"/>
</dbReference>
<feature type="domain" description="Helicase ATP-binding" evidence="5">
    <location>
        <begin position="235"/>
        <end position="401"/>
    </location>
</feature>
<feature type="compositionally biased region" description="Polar residues" evidence="4">
    <location>
        <begin position="599"/>
        <end position="610"/>
    </location>
</feature>
<dbReference type="Proteomes" id="UP000235786">
    <property type="component" value="Unassembled WGS sequence"/>
</dbReference>
<dbReference type="InterPro" id="IPR014001">
    <property type="entry name" value="Helicase_ATP-bd"/>
</dbReference>
<dbReference type="GO" id="GO:0016787">
    <property type="term" value="F:hydrolase activity"/>
    <property type="evidence" value="ECO:0007669"/>
    <property type="project" value="UniProtKB-KW"/>
</dbReference>
<evidence type="ECO:0000259" key="5">
    <source>
        <dbReference type="PROSITE" id="PS51192"/>
    </source>
</evidence>
<evidence type="ECO:0000256" key="3">
    <source>
        <dbReference type="ARBA" id="ARBA00022840"/>
    </source>
</evidence>
<dbReference type="GO" id="GO:0006281">
    <property type="term" value="P:DNA repair"/>
    <property type="evidence" value="ECO:0007669"/>
    <property type="project" value="TreeGrafter"/>
</dbReference>
<dbReference type="Gene3D" id="3.40.50.10810">
    <property type="entry name" value="Tandem AAA-ATPase domain"/>
    <property type="match status" value="1"/>
</dbReference>
<dbReference type="AlphaFoldDB" id="A0A2J6S1X1"/>
<dbReference type="PROSITE" id="PS51194">
    <property type="entry name" value="HELICASE_CTER"/>
    <property type="match status" value="1"/>
</dbReference>
<evidence type="ECO:0000256" key="2">
    <source>
        <dbReference type="ARBA" id="ARBA00022801"/>
    </source>
</evidence>
<dbReference type="GO" id="GO:0005634">
    <property type="term" value="C:nucleus"/>
    <property type="evidence" value="ECO:0007669"/>
    <property type="project" value="TreeGrafter"/>
</dbReference>
<sequence length="805" mass="90298">MKVTPVTLSPLGDIMKLSFQDSKHYAGILALPALCKLQEECTIEYTVNMVALGSRKDQEAVKGKASAPNAAHDCSVRIVVYGVKAQESSVSQLLSDADLYLQHPSAAELDRHVDYSNPHYLLRPGSQMPKLESLSIFLDRNNVTTSDPIDETHKSRFMQIFNSASGPSSPLHLISSPRLNHQVTALAMMAEKESGIVQNAHFPSLWEPLHSPGSIVQYCHKVTGACRSSPIPVFGGILADEMGLGKTLSLLALVCSSLDSLADQENSPDDRMSRATLIVTPKSTITGWQQQVKRHIRTGQMRVAVYHGSNRRQLASKFWKTDIVLTTYETLRSDWATTGPLYSSTWRRVVLDEAHHIRNRSSQLFEATSRIASKSRWCLTGTPIHNSLDDYGALLSFLGVPMLMERPQFDFWIASPIKQNQPHGFNTLGDLIRATCLRRTKDKIQDSIKLPRRIERNEEITLHQADQVIYDFFREKTAKIAAGLEDRDAANSRRSKGKSSDILTLINILRRICNHGVDLLPQSALEAWRSKNNASLDWQMMQNFDKLCDSCGSIMEEVDSLSNDIPEFHCRNLICTSCSMQSENTSRDDARKSPKCAATQATSGNPSNLPEYSMRLSAKVEALIRNLNVEQTLTQHEDKALPVKSIIFSHWTKMLDLIANALTQHGFLFQRIDGQSSLQQRSIAIQQFNEDQNYTVMLASIGSAGEGIDLTIANHVHLVEPHWNPMVEAQAVDRVHRIGQRREVTVTRYIVNNTIETYVQWVQQDKLRLINRSLNSAEILQSDIDDTRWKTLQKALGVSLGTSYE</sequence>
<proteinExistence type="predicted"/>
<dbReference type="SUPFAM" id="SSF52540">
    <property type="entry name" value="P-loop containing nucleoside triphosphate hydrolases"/>
    <property type="match status" value="2"/>
</dbReference>
<dbReference type="InterPro" id="IPR001650">
    <property type="entry name" value="Helicase_C-like"/>
</dbReference>
<evidence type="ECO:0000259" key="6">
    <source>
        <dbReference type="PROSITE" id="PS51194"/>
    </source>
</evidence>
<dbReference type="Pfam" id="PF00176">
    <property type="entry name" value="SNF2-rel_dom"/>
    <property type="match status" value="1"/>
</dbReference>
<dbReference type="GO" id="GO:0005524">
    <property type="term" value="F:ATP binding"/>
    <property type="evidence" value="ECO:0007669"/>
    <property type="project" value="UniProtKB-KW"/>
</dbReference>
<dbReference type="SMART" id="SM00490">
    <property type="entry name" value="HELICc"/>
    <property type="match status" value="1"/>
</dbReference>
<keyword evidence="2" id="KW-0378">Hydrolase</keyword>
<accession>A0A2J6S1X1</accession>
<dbReference type="InterPro" id="IPR049730">
    <property type="entry name" value="SNF2/RAD54-like_C"/>
</dbReference>
<dbReference type="PANTHER" id="PTHR45626">
    <property type="entry name" value="TRANSCRIPTION TERMINATION FACTOR 2-RELATED"/>
    <property type="match status" value="1"/>
</dbReference>
<dbReference type="PANTHER" id="PTHR45626:SF52">
    <property type="entry name" value="SINGLE-STRANDED DNA-DEPENDENT ATPASE (EUROFUNG)"/>
    <property type="match status" value="1"/>
</dbReference>
<dbReference type="GO" id="GO:0008094">
    <property type="term" value="F:ATP-dependent activity, acting on DNA"/>
    <property type="evidence" value="ECO:0007669"/>
    <property type="project" value="TreeGrafter"/>
</dbReference>
<evidence type="ECO:0000313" key="7">
    <source>
        <dbReference type="EMBL" id="PMD44747.1"/>
    </source>
</evidence>
<dbReference type="InterPro" id="IPR027417">
    <property type="entry name" value="P-loop_NTPase"/>
</dbReference>
<reference evidence="7 8" key="1">
    <citation type="submission" date="2016-04" db="EMBL/GenBank/DDBJ databases">
        <title>A degradative enzymes factory behind the ericoid mycorrhizal symbiosis.</title>
        <authorList>
            <consortium name="DOE Joint Genome Institute"/>
            <person name="Martino E."/>
            <person name="Morin E."/>
            <person name="Grelet G."/>
            <person name="Kuo A."/>
            <person name="Kohler A."/>
            <person name="Daghino S."/>
            <person name="Barry K."/>
            <person name="Choi C."/>
            <person name="Cichocki N."/>
            <person name="Clum A."/>
            <person name="Copeland A."/>
            <person name="Hainaut M."/>
            <person name="Haridas S."/>
            <person name="Labutti K."/>
            <person name="Lindquist E."/>
            <person name="Lipzen A."/>
            <person name="Khouja H.-R."/>
            <person name="Murat C."/>
            <person name="Ohm R."/>
            <person name="Olson A."/>
            <person name="Spatafora J."/>
            <person name="Veneault-Fourrey C."/>
            <person name="Henrissat B."/>
            <person name="Grigoriev I."/>
            <person name="Martin F."/>
            <person name="Perotto S."/>
        </authorList>
    </citation>
    <scope>NUCLEOTIDE SEQUENCE [LARGE SCALE GENOMIC DNA]</scope>
    <source>
        <strain evidence="7 8">F</strain>
    </source>
</reference>
<evidence type="ECO:0000313" key="8">
    <source>
        <dbReference type="Proteomes" id="UP000235786"/>
    </source>
</evidence>
<keyword evidence="8" id="KW-1185">Reference proteome</keyword>
<dbReference type="EMBL" id="KZ613941">
    <property type="protein sequence ID" value="PMD44747.1"/>
    <property type="molecule type" value="Genomic_DNA"/>
</dbReference>
<evidence type="ECO:0000256" key="1">
    <source>
        <dbReference type="ARBA" id="ARBA00022741"/>
    </source>
</evidence>
<organism evidence="7 8">
    <name type="scientific">Hyaloscypha variabilis (strain UAMH 11265 / GT02V1 / F)</name>
    <name type="common">Meliniomyces variabilis</name>
    <dbReference type="NCBI Taxonomy" id="1149755"/>
    <lineage>
        <taxon>Eukaryota</taxon>
        <taxon>Fungi</taxon>
        <taxon>Dikarya</taxon>
        <taxon>Ascomycota</taxon>
        <taxon>Pezizomycotina</taxon>
        <taxon>Leotiomycetes</taxon>
        <taxon>Helotiales</taxon>
        <taxon>Hyaloscyphaceae</taxon>
        <taxon>Hyaloscypha</taxon>
        <taxon>Hyaloscypha variabilis</taxon>
    </lineage>
</organism>
<dbReference type="InterPro" id="IPR050628">
    <property type="entry name" value="SNF2_RAD54_helicase_TF"/>
</dbReference>
<dbReference type="OrthoDB" id="448448at2759"/>